<evidence type="ECO:0000313" key="8">
    <source>
        <dbReference type="EMBL" id="NEX61094.1"/>
    </source>
</evidence>
<name>A0A6B3SJR2_9BURK</name>
<dbReference type="Gene3D" id="3.30.450.20">
    <property type="entry name" value="PAS domain"/>
    <property type="match status" value="1"/>
</dbReference>
<evidence type="ECO:0000256" key="4">
    <source>
        <dbReference type="ARBA" id="ARBA00022989"/>
    </source>
</evidence>
<accession>A0A6B3SJR2</accession>
<evidence type="ECO:0000256" key="3">
    <source>
        <dbReference type="ARBA" id="ARBA00022692"/>
    </source>
</evidence>
<evidence type="ECO:0000256" key="1">
    <source>
        <dbReference type="ARBA" id="ARBA00004651"/>
    </source>
</evidence>
<feature type="domain" description="Single Cache" evidence="7">
    <location>
        <begin position="22"/>
        <end position="106"/>
    </location>
</feature>
<protein>
    <recommendedName>
        <fullName evidence="7">Single Cache domain-containing protein</fullName>
    </recommendedName>
</protein>
<dbReference type="Proteomes" id="UP000482155">
    <property type="component" value="Unassembled WGS sequence"/>
</dbReference>
<dbReference type="GO" id="GO:0005886">
    <property type="term" value="C:plasma membrane"/>
    <property type="evidence" value="ECO:0007669"/>
    <property type="project" value="UniProtKB-SubCell"/>
</dbReference>
<dbReference type="EMBL" id="JAAIVB010000028">
    <property type="protein sequence ID" value="NEX61094.1"/>
    <property type="molecule type" value="Genomic_DNA"/>
</dbReference>
<dbReference type="InterPro" id="IPR033480">
    <property type="entry name" value="sCache_2"/>
</dbReference>
<gene>
    <name evidence="8" type="ORF">G3574_08390</name>
</gene>
<keyword evidence="9" id="KW-1185">Reference proteome</keyword>
<dbReference type="SMART" id="SM01049">
    <property type="entry name" value="Cache_2"/>
    <property type="match status" value="1"/>
</dbReference>
<organism evidence="8 9">
    <name type="scientific">Noviherbaspirillum galbum</name>
    <dbReference type="NCBI Taxonomy" id="2709383"/>
    <lineage>
        <taxon>Bacteria</taxon>
        <taxon>Pseudomonadati</taxon>
        <taxon>Pseudomonadota</taxon>
        <taxon>Betaproteobacteria</taxon>
        <taxon>Burkholderiales</taxon>
        <taxon>Oxalobacteraceae</taxon>
        <taxon>Noviherbaspirillum</taxon>
    </lineage>
</organism>
<keyword evidence="6" id="KW-0732">Signal</keyword>
<dbReference type="RefSeq" id="WP_163961969.1">
    <property type="nucleotide sequence ID" value="NZ_JAAIVB010000028.1"/>
</dbReference>
<proteinExistence type="predicted"/>
<feature type="signal peptide" evidence="6">
    <location>
        <begin position="1"/>
        <end position="22"/>
    </location>
</feature>
<keyword evidence="4" id="KW-1133">Transmembrane helix</keyword>
<dbReference type="InterPro" id="IPR004010">
    <property type="entry name" value="Double_Cache_2"/>
</dbReference>
<evidence type="ECO:0000256" key="2">
    <source>
        <dbReference type="ARBA" id="ARBA00022475"/>
    </source>
</evidence>
<evidence type="ECO:0000313" key="9">
    <source>
        <dbReference type="Proteomes" id="UP000482155"/>
    </source>
</evidence>
<dbReference type="AlphaFoldDB" id="A0A6B3SJR2"/>
<keyword evidence="2" id="KW-1003">Cell membrane</keyword>
<sequence>MKNIQMPLAAAALALISATGFAADAPSQKEAEVVAIVKKAVAHLKAKGVDAACKDFADPAKGFQSAELYLFVEDMNATMICNIANAKLNGKSMKELKDSNGKAFNKDLIEVAQKKGSGWVDYVWVNPANQKLQPKSSYVEGTGDYMVGMGIFKDK</sequence>
<evidence type="ECO:0000256" key="5">
    <source>
        <dbReference type="ARBA" id="ARBA00023136"/>
    </source>
</evidence>
<evidence type="ECO:0000259" key="7">
    <source>
        <dbReference type="SMART" id="SM01049"/>
    </source>
</evidence>
<dbReference type="Pfam" id="PF08269">
    <property type="entry name" value="dCache_2"/>
    <property type="match status" value="1"/>
</dbReference>
<keyword evidence="3" id="KW-0812">Transmembrane</keyword>
<feature type="chain" id="PRO_5025662324" description="Single Cache domain-containing protein" evidence="6">
    <location>
        <begin position="23"/>
        <end position="155"/>
    </location>
</feature>
<reference evidence="8 9" key="1">
    <citation type="submission" date="2020-02" db="EMBL/GenBank/DDBJ databases">
        <authorList>
            <person name="Kim M.K."/>
        </authorList>
    </citation>
    <scope>NUCLEOTIDE SEQUENCE [LARGE SCALE GENOMIC DNA]</scope>
    <source>
        <strain evidence="8 9">17J57-3</strain>
    </source>
</reference>
<comment type="subcellular location">
    <subcellularLocation>
        <location evidence="1">Cell membrane</location>
        <topology evidence="1">Multi-pass membrane protein</topology>
    </subcellularLocation>
</comment>
<comment type="caution">
    <text evidence="8">The sequence shown here is derived from an EMBL/GenBank/DDBJ whole genome shotgun (WGS) entry which is preliminary data.</text>
</comment>
<keyword evidence="5" id="KW-0472">Membrane</keyword>
<evidence type="ECO:0000256" key="6">
    <source>
        <dbReference type="SAM" id="SignalP"/>
    </source>
</evidence>